<evidence type="ECO:0000313" key="2">
    <source>
        <dbReference type="Proteomes" id="UP001352852"/>
    </source>
</evidence>
<evidence type="ECO:0008006" key="3">
    <source>
        <dbReference type="Google" id="ProtNLM"/>
    </source>
</evidence>
<name>A0ABU7DFC9_9TELE</name>
<organism evidence="1 2">
    <name type="scientific">Characodon lateralis</name>
    <dbReference type="NCBI Taxonomy" id="208331"/>
    <lineage>
        <taxon>Eukaryota</taxon>
        <taxon>Metazoa</taxon>
        <taxon>Chordata</taxon>
        <taxon>Craniata</taxon>
        <taxon>Vertebrata</taxon>
        <taxon>Euteleostomi</taxon>
        <taxon>Actinopterygii</taxon>
        <taxon>Neopterygii</taxon>
        <taxon>Teleostei</taxon>
        <taxon>Neoteleostei</taxon>
        <taxon>Acanthomorphata</taxon>
        <taxon>Ovalentaria</taxon>
        <taxon>Atherinomorphae</taxon>
        <taxon>Cyprinodontiformes</taxon>
        <taxon>Goodeidae</taxon>
        <taxon>Characodon</taxon>
    </lineage>
</organism>
<dbReference type="Proteomes" id="UP001352852">
    <property type="component" value="Unassembled WGS sequence"/>
</dbReference>
<dbReference type="EMBL" id="JAHUTJ010024698">
    <property type="protein sequence ID" value="MED6273031.1"/>
    <property type="molecule type" value="Genomic_DNA"/>
</dbReference>
<evidence type="ECO:0000313" key="1">
    <source>
        <dbReference type="EMBL" id="MED6273031.1"/>
    </source>
</evidence>
<accession>A0ABU7DFC9</accession>
<gene>
    <name evidence="1" type="ORF">CHARACLAT_002597</name>
</gene>
<proteinExistence type="predicted"/>
<protein>
    <recommendedName>
        <fullName evidence="3">Secreted protein</fullName>
    </recommendedName>
</protein>
<reference evidence="1 2" key="1">
    <citation type="submission" date="2021-06" db="EMBL/GenBank/DDBJ databases">
        <authorList>
            <person name="Palmer J.M."/>
        </authorList>
    </citation>
    <scope>NUCLEOTIDE SEQUENCE [LARGE SCALE GENOMIC DNA]</scope>
    <source>
        <strain evidence="1 2">CL_MEX2019</strain>
        <tissue evidence="1">Muscle</tissue>
    </source>
</reference>
<keyword evidence="2" id="KW-1185">Reference proteome</keyword>
<sequence length="103" mass="11779">MTSSIKDAFASLQLFHVPLSLLWTSGRHTLKAAREREDVGVGIDSITPRTVDRELRDFHRGGNMAPFRYIWRRPVLVVMTTTCVLHSCCRLQRDVNNRSCHGL</sequence>
<comment type="caution">
    <text evidence="1">The sequence shown here is derived from an EMBL/GenBank/DDBJ whole genome shotgun (WGS) entry which is preliminary data.</text>
</comment>